<dbReference type="Pfam" id="PF03007">
    <property type="entry name" value="WS_DGAT_cat"/>
    <property type="match status" value="1"/>
</dbReference>
<feature type="domain" description="O-acyltransferase WSD1-like N-terminal" evidence="12">
    <location>
        <begin position="1"/>
        <end position="258"/>
    </location>
</feature>
<dbReference type="EC" id="2.3.1.20" evidence="4"/>
<comment type="similarity">
    <text evidence="3">Belongs to the long-chain O-acyltransferase family.</text>
</comment>
<evidence type="ECO:0000256" key="6">
    <source>
        <dbReference type="ARBA" id="ARBA00022679"/>
    </source>
</evidence>
<dbReference type="GO" id="GO:0006071">
    <property type="term" value="P:glycerol metabolic process"/>
    <property type="evidence" value="ECO:0007669"/>
    <property type="project" value="UniProtKB-KW"/>
</dbReference>
<dbReference type="PANTHER" id="PTHR31650">
    <property type="entry name" value="O-ACYLTRANSFERASE (WSD1-LIKE) FAMILY PROTEIN"/>
    <property type="match status" value="1"/>
</dbReference>
<dbReference type="EMBL" id="AKGD01000003">
    <property type="protein sequence ID" value="EIT68401.1"/>
    <property type="molecule type" value="Genomic_DNA"/>
</dbReference>
<dbReference type="RefSeq" id="WP_007186533.1">
    <property type="nucleotide sequence ID" value="NZ_CALRWF010000022.1"/>
</dbReference>
<keyword evidence="7" id="KW-0319">Glycerol metabolism</keyword>
<feature type="domain" description="O-acyltransferase WSD1 C-terminal" evidence="13">
    <location>
        <begin position="298"/>
        <end position="443"/>
    </location>
</feature>
<evidence type="ECO:0000256" key="10">
    <source>
        <dbReference type="ARBA" id="ARBA00048109"/>
    </source>
</evidence>
<gene>
    <name evidence="14" type="ORF">WQQ_35960</name>
</gene>
<dbReference type="Proteomes" id="UP000003704">
    <property type="component" value="Unassembled WGS sequence"/>
</dbReference>
<comment type="pathway">
    <text evidence="1">Glycerolipid metabolism; triacylglycerol biosynthesis.</text>
</comment>
<evidence type="ECO:0000256" key="3">
    <source>
        <dbReference type="ARBA" id="ARBA00009587"/>
    </source>
</evidence>
<evidence type="ECO:0000256" key="1">
    <source>
        <dbReference type="ARBA" id="ARBA00004771"/>
    </source>
</evidence>
<dbReference type="UniPathway" id="UPA00282"/>
<dbReference type="GO" id="GO:0001666">
    <property type="term" value="P:response to hypoxia"/>
    <property type="evidence" value="ECO:0007669"/>
    <property type="project" value="TreeGrafter"/>
</dbReference>
<proteinExistence type="inferred from homology"/>
<dbReference type="PANTHER" id="PTHR31650:SF1">
    <property type="entry name" value="WAX ESTER SYNTHASE_DIACYLGLYCEROL ACYLTRANSFERASE 4-RELATED"/>
    <property type="match status" value="1"/>
</dbReference>
<evidence type="ECO:0000256" key="5">
    <source>
        <dbReference type="ARBA" id="ARBA00022516"/>
    </source>
</evidence>
<dbReference type="GO" id="GO:0004144">
    <property type="term" value="F:diacylglycerol O-acyltransferase activity"/>
    <property type="evidence" value="ECO:0007669"/>
    <property type="project" value="UniProtKB-EC"/>
</dbReference>
<dbReference type="GO" id="GO:0005886">
    <property type="term" value="C:plasma membrane"/>
    <property type="evidence" value="ECO:0007669"/>
    <property type="project" value="TreeGrafter"/>
</dbReference>
<dbReference type="GO" id="GO:0019432">
    <property type="term" value="P:triglyceride biosynthetic process"/>
    <property type="evidence" value="ECO:0007669"/>
    <property type="project" value="UniProtKB-UniPathway"/>
</dbReference>
<keyword evidence="9" id="KW-0012">Acyltransferase</keyword>
<dbReference type="STRING" id="1172194.WQQ_35960"/>
<evidence type="ECO:0000256" key="9">
    <source>
        <dbReference type="ARBA" id="ARBA00023315"/>
    </source>
</evidence>
<evidence type="ECO:0000313" key="14">
    <source>
        <dbReference type="EMBL" id="EIT68401.1"/>
    </source>
</evidence>
<evidence type="ECO:0000256" key="11">
    <source>
        <dbReference type="SAM" id="MobiDB-lite"/>
    </source>
</evidence>
<name>I8HY59_9GAMM</name>
<dbReference type="GO" id="GO:0071731">
    <property type="term" value="P:response to nitric oxide"/>
    <property type="evidence" value="ECO:0007669"/>
    <property type="project" value="TreeGrafter"/>
</dbReference>
<evidence type="ECO:0000256" key="2">
    <source>
        <dbReference type="ARBA" id="ARBA00005189"/>
    </source>
</evidence>
<evidence type="ECO:0000259" key="13">
    <source>
        <dbReference type="Pfam" id="PF06974"/>
    </source>
</evidence>
<keyword evidence="15" id="KW-1185">Reference proteome</keyword>
<keyword evidence="5" id="KW-0444">Lipid biosynthesis</keyword>
<keyword evidence="8" id="KW-0443">Lipid metabolism</keyword>
<dbReference type="AlphaFoldDB" id="I8HY59"/>
<dbReference type="NCBIfam" id="TIGR02946">
    <property type="entry name" value="acyl_WS_DGAT"/>
    <property type="match status" value="1"/>
</dbReference>
<comment type="catalytic activity">
    <reaction evidence="10">
        <text>an acyl-CoA + a 1,2-diacyl-sn-glycerol = a triacyl-sn-glycerol + CoA</text>
        <dbReference type="Rhea" id="RHEA:10868"/>
        <dbReference type="ChEBI" id="CHEBI:17815"/>
        <dbReference type="ChEBI" id="CHEBI:57287"/>
        <dbReference type="ChEBI" id="CHEBI:58342"/>
        <dbReference type="ChEBI" id="CHEBI:64615"/>
        <dbReference type="EC" id="2.3.1.20"/>
    </reaction>
</comment>
<evidence type="ECO:0000313" key="15">
    <source>
        <dbReference type="Proteomes" id="UP000003704"/>
    </source>
</evidence>
<sequence>MSLVDAAFINLERRETPMHVAGLMIYELPPDAAPDFIKNLVRRFRSPVKLGAPWNQVLAKAPLSRLAPAMTAVSQIDFDYHVRHSALPAPGGERELGELISNLHGVWLDRSRPLWTCHIVEGLEHGRFAIYLKIHHALADGVRCMRFVEACHAMTPDQAIRAPWDGTPTTKRKPCAPADPAMTPRLGLGDVAAAVRHTATSMRWSRDHDPELIRPFSAPRSKLNGYVTNARRVATQQLEIDRLKRIAKHAGVSSNDVYLSVIGAALRAHLSAQDGLPDRSLIAAVPFSLRQLGDDANGNQVAFSWATLATDIDEPAVRLNRVHASTFAAKRHIEAMPAPLRPLLTAALAAPATLAGAAGLTQWLPPPMNLVVSNVPGPASTLYLGGARLEALYPVSIPMQGQVLNITGVSYGRHLNVGFTGSRDALPHLQRLALLSRTALDELERAYEN</sequence>
<evidence type="ECO:0000256" key="8">
    <source>
        <dbReference type="ARBA" id="ARBA00023098"/>
    </source>
</evidence>
<dbReference type="InterPro" id="IPR004255">
    <property type="entry name" value="O-acyltransferase_WSD1_N"/>
</dbReference>
<feature type="region of interest" description="Disordered" evidence="11">
    <location>
        <begin position="162"/>
        <end position="181"/>
    </location>
</feature>
<dbReference type="SUPFAM" id="SSF52777">
    <property type="entry name" value="CoA-dependent acyltransferases"/>
    <property type="match status" value="1"/>
</dbReference>
<accession>I8HY59</accession>
<evidence type="ECO:0000259" key="12">
    <source>
        <dbReference type="Pfam" id="PF03007"/>
    </source>
</evidence>
<comment type="pathway">
    <text evidence="2">Lipid metabolism.</text>
</comment>
<dbReference type="InterPro" id="IPR045034">
    <property type="entry name" value="O-acyltransferase_WSD1-like"/>
</dbReference>
<evidence type="ECO:0000256" key="7">
    <source>
        <dbReference type="ARBA" id="ARBA00022798"/>
    </source>
</evidence>
<dbReference type="InterPro" id="IPR014292">
    <property type="entry name" value="Acyl_transf_WS/DGAT"/>
</dbReference>
<keyword evidence="6" id="KW-0808">Transferase</keyword>
<reference evidence="14 15" key="1">
    <citation type="journal article" date="2012" name="J. Bacteriol.">
        <title>Genome Sequence of n-Alkane-Degrading Hydrocarboniphaga effusa Strain AP103T (ATCC BAA-332T).</title>
        <authorList>
            <person name="Chang H.K."/>
            <person name="Zylstra G.J."/>
            <person name="Chae J.C."/>
        </authorList>
    </citation>
    <scope>NUCLEOTIDE SEQUENCE [LARGE SCALE GENOMIC DNA]</scope>
    <source>
        <strain evidence="14 15">AP103</strain>
    </source>
</reference>
<comment type="caution">
    <text evidence="14">The sequence shown here is derived from an EMBL/GenBank/DDBJ whole genome shotgun (WGS) entry which is preliminary data.</text>
</comment>
<dbReference type="Pfam" id="PF06974">
    <property type="entry name" value="WS_DGAT_C"/>
    <property type="match status" value="1"/>
</dbReference>
<protein>
    <recommendedName>
        <fullName evidence="4">diacylglycerol O-acyltransferase</fullName>
        <ecNumber evidence="4">2.3.1.20</ecNumber>
    </recommendedName>
</protein>
<evidence type="ECO:0000256" key="4">
    <source>
        <dbReference type="ARBA" id="ARBA00013244"/>
    </source>
</evidence>
<dbReference type="GO" id="GO:0051701">
    <property type="term" value="P:biological process involved in interaction with host"/>
    <property type="evidence" value="ECO:0007669"/>
    <property type="project" value="TreeGrafter"/>
</dbReference>
<dbReference type="InterPro" id="IPR009721">
    <property type="entry name" value="O-acyltransferase_WSD1_C"/>
</dbReference>
<organism evidence="14 15">
    <name type="scientific">Hydrocarboniphaga effusa AP103</name>
    <dbReference type="NCBI Taxonomy" id="1172194"/>
    <lineage>
        <taxon>Bacteria</taxon>
        <taxon>Pseudomonadati</taxon>
        <taxon>Pseudomonadota</taxon>
        <taxon>Gammaproteobacteria</taxon>
        <taxon>Nevskiales</taxon>
        <taxon>Nevskiaceae</taxon>
        <taxon>Hydrocarboniphaga</taxon>
    </lineage>
</organism>
<dbReference type="PATRIC" id="fig|1172194.4.peg.3489"/>